<proteinExistence type="predicted"/>
<evidence type="ECO:0000313" key="1">
    <source>
        <dbReference type="EMBL" id="KAI0027991.1"/>
    </source>
</evidence>
<reference evidence="1" key="1">
    <citation type="submission" date="2021-02" db="EMBL/GenBank/DDBJ databases">
        <authorList>
            <consortium name="DOE Joint Genome Institute"/>
            <person name="Ahrendt S."/>
            <person name="Looney B.P."/>
            <person name="Miyauchi S."/>
            <person name="Morin E."/>
            <person name="Drula E."/>
            <person name="Courty P.E."/>
            <person name="Chicoki N."/>
            <person name="Fauchery L."/>
            <person name="Kohler A."/>
            <person name="Kuo A."/>
            <person name="Labutti K."/>
            <person name="Pangilinan J."/>
            <person name="Lipzen A."/>
            <person name="Riley R."/>
            <person name="Andreopoulos W."/>
            <person name="He G."/>
            <person name="Johnson J."/>
            <person name="Barry K.W."/>
            <person name="Grigoriev I.V."/>
            <person name="Nagy L."/>
            <person name="Hibbett D."/>
            <person name="Henrissat B."/>
            <person name="Matheny P.B."/>
            <person name="Labbe J."/>
            <person name="Martin F."/>
        </authorList>
    </citation>
    <scope>NUCLEOTIDE SEQUENCE</scope>
    <source>
        <strain evidence="1">EC-137</strain>
    </source>
</reference>
<protein>
    <submittedName>
        <fullName evidence="1">Uncharacterized protein</fullName>
    </submittedName>
</protein>
<gene>
    <name evidence="1" type="ORF">K488DRAFT_59898</name>
</gene>
<reference evidence="1" key="2">
    <citation type="journal article" date="2022" name="New Phytol.">
        <title>Evolutionary transition to the ectomycorrhizal habit in the genomes of a hyperdiverse lineage of mushroom-forming fungi.</title>
        <authorList>
            <person name="Looney B."/>
            <person name="Miyauchi S."/>
            <person name="Morin E."/>
            <person name="Drula E."/>
            <person name="Courty P.E."/>
            <person name="Kohler A."/>
            <person name="Kuo A."/>
            <person name="LaButti K."/>
            <person name="Pangilinan J."/>
            <person name="Lipzen A."/>
            <person name="Riley R."/>
            <person name="Andreopoulos W."/>
            <person name="He G."/>
            <person name="Johnson J."/>
            <person name="Nolan M."/>
            <person name="Tritt A."/>
            <person name="Barry K.W."/>
            <person name="Grigoriev I.V."/>
            <person name="Nagy L.G."/>
            <person name="Hibbett D."/>
            <person name="Henrissat B."/>
            <person name="Matheny P.B."/>
            <person name="Labbe J."/>
            <person name="Martin F.M."/>
        </authorList>
    </citation>
    <scope>NUCLEOTIDE SEQUENCE</scope>
    <source>
        <strain evidence="1">EC-137</strain>
    </source>
</reference>
<sequence>MPGPNEATIFSRLRCGRNSCNRTFKSQRAKTTHIRAMHSHANYVSHISSDDSDNEIQPGDQPQVVQDDDGGELDLELDAPASPVSASDDNDPPDNPEVPATGLGRGVYTFHPHLNGQKCDAEGNFLPPGSAPDPRTTTAPGDFSPFKDATQFLLADFLYRKAEMSACDISYLMELWAFNMLKYNSFGPFSDSKQLYAAIDAISKSDVRWQAMNVGYAGDIPDDAPDWQAHSYQVVFRNPAECIKKAILDNPDFADQFDTAPYKHYASGHRRYTNFFSVNFAWRHCDRIYADNPATTGALYVPLILGSDKTTVSVATGHVEYHPLYVSVGNLQNAARRAHCNAVIPIGFLAIPKPDRKDDKDPAFRTFKKQLFHQSLTTILQSLKPAMTDPVIKHCPDGHYWRIIYDLGPYIADYPEQVMLSGIVQNWCARCQSIPEDLDGDNQSCRTRQWTNLLCEAYPSRVLWTEFGIDDDIVPFTQDFPRADIHKLIASDILHQLIKGTFKDHLVEWVGNYLVEKQGEDRANVIMDEIDKRIAAAPTFPGLRRFLQGRRFKQWTGDDSKALMKVYLSVIADFIEPQVVQCLGAFMEFCYIVRRSEIGDDDIVLLREKVAEFHEHREVFHRARVWEDFSLSRQHSLCHYPYLIAEFGAPNGLCSSITESRHISTVKKPWRQSNCYKALGQMLLINQRLDKLAAACADFAERNMLPPLHAPPPTLIPNPVPDDPERGNNEAGPVDGERVTGTVTLPNQSVEKYPRKLQELADKVNMPDLPLLARRFLYFQLNPGEEGVPDEAEYPDIVGRVHVFHSATATFYAPSDDSGLQGMRREIIRSTPSWHGGQARRDCVFLVEDEEQPGMQGMTIGRVRLFFRFKFEGTTYPCVLIDRFARVGRAPDPVSRMWKVKKDKTRGGKCVQSVEHLDSVLCAAHLLPVFGSGNLPRNFKFHMSLDAFTEFYVNKYADYHAHEIAF</sequence>
<name>A0ACB8Q8T0_9AGAM</name>
<dbReference type="Proteomes" id="UP000814128">
    <property type="component" value="Unassembled WGS sequence"/>
</dbReference>
<organism evidence="1 2">
    <name type="scientific">Vararia minispora EC-137</name>
    <dbReference type="NCBI Taxonomy" id="1314806"/>
    <lineage>
        <taxon>Eukaryota</taxon>
        <taxon>Fungi</taxon>
        <taxon>Dikarya</taxon>
        <taxon>Basidiomycota</taxon>
        <taxon>Agaricomycotina</taxon>
        <taxon>Agaricomycetes</taxon>
        <taxon>Russulales</taxon>
        <taxon>Lachnocladiaceae</taxon>
        <taxon>Vararia</taxon>
    </lineage>
</organism>
<comment type="caution">
    <text evidence="1">The sequence shown here is derived from an EMBL/GenBank/DDBJ whole genome shotgun (WGS) entry which is preliminary data.</text>
</comment>
<keyword evidence="2" id="KW-1185">Reference proteome</keyword>
<evidence type="ECO:0000313" key="2">
    <source>
        <dbReference type="Proteomes" id="UP000814128"/>
    </source>
</evidence>
<accession>A0ACB8Q8T0</accession>
<dbReference type="EMBL" id="MU273809">
    <property type="protein sequence ID" value="KAI0027991.1"/>
    <property type="molecule type" value="Genomic_DNA"/>
</dbReference>